<keyword evidence="7" id="KW-1185">Reference proteome</keyword>
<dbReference type="Pfam" id="PF00150">
    <property type="entry name" value="Cellulase"/>
    <property type="match status" value="1"/>
</dbReference>
<accession>A0A0C9W355</accession>
<dbReference type="SUPFAM" id="SSF51445">
    <property type="entry name" value="(Trans)glycosidases"/>
    <property type="match status" value="1"/>
</dbReference>
<dbReference type="PANTHER" id="PTHR31297">
    <property type="entry name" value="GLUCAN ENDO-1,6-BETA-GLUCOSIDASE B"/>
    <property type="match status" value="1"/>
</dbReference>
<evidence type="ECO:0000256" key="2">
    <source>
        <dbReference type="ARBA" id="ARBA00022801"/>
    </source>
</evidence>
<dbReference type="InterPro" id="IPR001547">
    <property type="entry name" value="Glyco_hydro_5"/>
</dbReference>
<dbReference type="HOGENOM" id="CLU_031875_1_1_1"/>
<dbReference type="GO" id="GO:0008422">
    <property type="term" value="F:beta-glucosidase activity"/>
    <property type="evidence" value="ECO:0007669"/>
    <property type="project" value="TreeGrafter"/>
</dbReference>
<dbReference type="EMBL" id="KN837111">
    <property type="protein sequence ID" value="KIJ45501.1"/>
    <property type="molecule type" value="Genomic_DNA"/>
</dbReference>
<dbReference type="Gene3D" id="3.20.20.80">
    <property type="entry name" value="Glycosidases"/>
    <property type="match status" value="1"/>
</dbReference>
<dbReference type="InterPro" id="IPR050386">
    <property type="entry name" value="Glycosyl_hydrolase_5"/>
</dbReference>
<feature type="domain" description="Glycoside hydrolase family 5" evidence="5">
    <location>
        <begin position="72"/>
        <end position="338"/>
    </location>
</feature>
<dbReference type="Proteomes" id="UP000054279">
    <property type="component" value="Unassembled WGS sequence"/>
</dbReference>
<name>A0A0C9W355_SPHS4</name>
<comment type="similarity">
    <text evidence="1 4">Belongs to the glycosyl hydrolase 5 (cellulase A) family.</text>
</comment>
<evidence type="ECO:0000259" key="5">
    <source>
        <dbReference type="Pfam" id="PF00150"/>
    </source>
</evidence>
<keyword evidence="3 4" id="KW-0326">Glycosidase</keyword>
<dbReference type="GO" id="GO:0009986">
    <property type="term" value="C:cell surface"/>
    <property type="evidence" value="ECO:0007669"/>
    <property type="project" value="TreeGrafter"/>
</dbReference>
<dbReference type="InterPro" id="IPR017853">
    <property type="entry name" value="GH"/>
</dbReference>
<reference evidence="6 7" key="1">
    <citation type="submission" date="2014-06" db="EMBL/GenBank/DDBJ databases">
        <title>Evolutionary Origins and Diversification of the Mycorrhizal Mutualists.</title>
        <authorList>
            <consortium name="DOE Joint Genome Institute"/>
            <consortium name="Mycorrhizal Genomics Consortium"/>
            <person name="Kohler A."/>
            <person name="Kuo A."/>
            <person name="Nagy L.G."/>
            <person name="Floudas D."/>
            <person name="Copeland A."/>
            <person name="Barry K.W."/>
            <person name="Cichocki N."/>
            <person name="Veneault-Fourrey C."/>
            <person name="LaButti K."/>
            <person name="Lindquist E.A."/>
            <person name="Lipzen A."/>
            <person name="Lundell T."/>
            <person name="Morin E."/>
            <person name="Murat C."/>
            <person name="Riley R."/>
            <person name="Ohm R."/>
            <person name="Sun H."/>
            <person name="Tunlid A."/>
            <person name="Henrissat B."/>
            <person name="Grigoriev I.V."/>
            <person name="Hibbett D.S."/>
            <person name="Martin F."/>
        </authorList>
    </citation>
    <scope>NUCLEOTIDE SEQUENCE [LARGE SCALE GENOMIC DNA]</scope>
    <source>
        <strain evidence="6 7">SS14</strain>
    </source>
</reference>
<proteinExistence type="inferred from homology"/>
<evidence type="ECO:0000313" key="7">
    <source>
        <dbReference type="Proteomes" id="UP000054279"/>
    </source>
</evidence>
<dbReference type="FunFam" id="3.20.20.80:FF:000130">
    <property type="entry name" value="Endoglucanase C"/>
    <property type="match status" value="1"/>
</dbReference>
<sequence length="471" mass="55540">MSFLRVSDTKIVDGKDKEVLLRGAGLGGWMNMENFINGYPGREHQVREALAQTIGAEKSNYFFDKVVEYFFTDADAKFFKSLGLNCLRLPFNYRHFEDDMDPRKLKPEGFKHLDRVIDLCAQHGIWTVLDLHAVPGGQNPGWHSDNPTHHAHFWDHKDFQDRTIWLWEELAKRYKDNPWVAGYNPLNEPADPQHTRLIQFYNRVYKSIRAIDENHILFLDGNTFAADFSKFGDAYKNWSNTVYSIHDYSGFGFPSSPETYVGSEEQKKRVRQVFERKRQWMVDNNLPIWNGEWGPVYARKQYDGEKTEEINEARLRVLKDQLEIYDETRLSWSIWLLKDVDGFQGMIYSSPDSAYNRLFKDFLARKQYMAIDTWGTDEVHVKHIYEPMEKLIKDNIKEEHLKLYPSNWTVKRRVAELSRHILVAEFLVNEWADHFIGKSTEELDELAKSFAFENCVQREQLNAILKQFSHI</sequence>
<keyword evidence="2 4" id="KW-0378">Hydrolase</keyword>
<dbReference type="GO" id="GO:0009251">
    <property type="term" value="P:glucan catabolic process"/>
    <property type="evidence" value="ECO:0007669"/>
    <property type="project" value="TreeGrafter"/>
</dbReference>
<dbReference type="GO" id="GO:0005576">
    <property type="term" value="C:extracellular region"/>
    <property type="evidence" value="ECO:0007669"/>
    <property type="project" value="TreeGrafter"/>
</dbReference>
<evidence type="ECO:0000256" key="3">
    <source>
        <dbReference type="ARBA" id="ARBA00023295"/>
    </source>
</evidence>
<dbReference type="AlphaFoldDB" id="A0A0C9W355"/>
<dbReference type="PANTHER" id="PTHR31297:SF13">
    <property type="entry name" value="PUTATIVE-RELATED"/>
    <property type="match status" value="1"/>
</dbReference>
<organism evidence="6 7">
    <name type="scientific">Sphaerobolus stellatus (strain SS14)</name>
    <dbReference type="NCBI Taxonomy" id="990650"/>
    <lineage>
        <taxon>Eukaryota</taxon>
        <taxon>Fungi</taxon>
        <taxon>Dikarya</taxon>
        <taxon>Basidiomycota</taxon>
        <taxon>Agaricomycotina</taxon>
        <taxon>Agaricomycetes</taxon>
        <taxon>Phallomycetidae</taxon>
        <taxon>Geastrales</taxon>
        <taxon>Sphaerobolaceae</taxon>
        <taxon>Sphaerobolus</taxon>
    </lineage>
</organism>
<evidence type="ECO:0000256" key="4">
    <source>
        <dbReference type="RuleBase" id="RU361153"/>
    </source>
</evidence>
<evidence type="ECO:0000313" key="6">
    <source>
        <dbReference type="EMBL" id="KIJ45501.1"/>
    </source>
</evidence>
<gene>
    <name evidence="6" type="ORF">M422DRAFT_250819</name>
</gene>
<protein>
    <submittedName>
        <fullName evidence="6">Glycoside hydrolase family 5 protein</fullName>
    </submittedName>
</protein>
<dbReference type="OrthoDB" id="1887033at2759"/>
<evidence type="ECO:0000256" key="1">
    <source>
        <dbReference type="ARBA" id="ARBA00005641"/>
    </source>
</evidence>